<dbReference type="CDD" id="cd06170">
    <property type="entry name" value="LuxR_C_like"/>
    <property type="match status" value="1"/>
</dbReference>
<dbReference type="GO" id="GO:0000160">
    <property type="term" value="P:phosphorelay signal transduction system"/>
    <property type="evidence" value="ECO:0007669"/>
    <property type="project" value="InterPro"/>
</dbReference>
<accession>A0A9X9WKZ4</accession>
<dbReference type="PRINTS" id="PR00038">
    <property type="entry name" value="HTHLUXR"/>
</dbReference>
<dbReference type="PANTHER" id="PTHR44688:SF16">
    <property type="entry name" value="DNA-BINDING TRANSCRIPTIONAL ACTIVATOR DEVR_DOSR"/>
    <property type="match status" value="1"/>
</dbReference>
<protein>
    <submittedName>
        <fullName evidence="7">Response regulator transcription factor</fullName>
    </submittedName>
</protein>
<name>A0A9X9WKZ4_9PROT</name>
<dbReference type="Pfam" id="PF00196">
    <property type="entry name" value="GerE"/>
    <property type="match status" value="1"/>
</dbReference>
<evidence type="ECO:0000259" key="6">
    <source>
        <dbReference type="PROSITE" id="PS50110"/>
    </source>
</evidence>
<dbReference type="InterPro" id="IPR011006">
    <property type="entry name" value="CheY-like_superfamily"/>
</dbReference>
<dbReference type="Pfam" id="PF00072">
    <property type="entry name" value="Response_reg"/>
    <property type="match status" value="1"/>
</dbReference>
<feature type="domain" description="Response regulatory" evidence="6">
    <location>
        <begin position="5"/>
        <end position="119"/>
    </location>
</feature>
<dbReference type="Gene3D" id="3.40.50.2300">
    <property type="match status" value="1"/>
</dbReference>
<evidence type="ECO:0000256" key="3">
    <source>
        <dbReference type="ARBA" id="ARBA00023163"/>
    </source>
</evidence>
<gene>
    <name evidence="8" type="ORF">GWK15_19780</name>
    <name evidence="7" type="ORF">GXW75_17240</name>
</gene>
<keyword evidence="4" id="KW-0597">Phosphoprotein</keyword>
<keyword evidence="1" id="KW-0805">Transcription regulation</keyword>
<keyword evidence="3" id="KW-0804">Transcription</keyword>
<evidence type="ECO:0000256" key="4">
    <source>
        <dbReference type="PROSITE-ProRule" id="PRU00169"/>
    </source>
</evidence>
<dbReference type="GO" id="GO:0003677">
    <property type="term" value="F:DNA binding"/>
    <property type="evidence" value="ECO:0007669"/>
    <property type="project" value="UniProtKB-KW"/>
</dbReference>
<dbReference type="PROSITE" id="PS50110">
    <property type="entry name" value="RESPONSE_REGULATORY"/>
    <property type="match status" value="1"/>
</dbReference>
<dbReference type="PROSITE" id="PS00622">
    <property type="entry name" value="HTH_LUXR_1"/>
    <property type="match status" value="1"/>
</dbReference>
<dbReference type="InterPro" id="IPR036388">
    <property type="entry name" value="WH-like_DNA-bd_sf"/>
</dbReference>
<evidence type="ECO:0000313" key="10">
    <source>
        <dbReference type="Proteomes" id="UP001138708"/>
    </source>
</evidence>
<evidence type="ECO:0000313" key="9">
    <source>
        <dbReference type="Proteomes" id="UP000746741"/>
    </source>
</evidence>
<keyword evidence="9" id="KW-1185">Reference proteome</keyword>
<dbReference type="SMART" id="SM00448">
    <property type="entry name" value="REC"/>
    <property type="match status" value="1"/>
</dbReference>
<reference evidence="8 9" key="2">
    <citation type="submission" date="2020-02" db="EMBL/GenBank/DDBJ databases">
        <authorList>
            <person name="Sun Q."/>
            <person name="Inoue M."/>
        </authorList>
    </citation>
    <scope>NUCLEOTIDE SEQUENCE [LARGE SCALE GENOMIC DNA]</scope>
    <source>
        <strain evidence="8 9">KCTC 22478</strain>
    </source>
</reference>
<evidence type="ECO:0000256" key="1">
    <source>
        <dbReference type="ARBA" id="ARBA00023015"/>
    </source>
</evidence>
<organism evidence="7 10">
    <name type="scientific">Neoroseomonas oryzicola</name>
    <dbReference type="NCBI Taxonomy" id="535904"/>
    <lineage>
        <taxon>Bacteria</taxon>
        <taxon>Pseudomonadati</taxon>
        <taxon>Pseudomonadota</taxon>
        <taxon>Alphaproteobacteria</taxon>
        <taxon>Acetobacterales</taxon>
        <taxon>Acetobacteraceae</taxon>
        <taxon>Neoroseomonas</taxon>
    </lineage>
</organism>
<sequence length="201" mass="21452">MSAPVVHLVDDDAAVRAALALLLRTVGMTVEEHADPAAFLARLPTLPPGCLVLDLRMPVMSGLQLQERLLAGGCDWPFILLTGHGGLEACRRAFKAGAVDFLTKPVDEEALIEAVQAGFARLDGARSRDAERVEARALLARLTAREREVLAMVGNGHATKEIARALDLSPRTVETHRANIAAKLGTASVAEMARVVLLARP</sequence>
<dbReference type="SMART" id="SM00421">
    <property type="entry name" value="HTH_LUXR"/>
    <property type="match status" value="1"/>
</dbReference>
<proteinExistence type="predicted"/>
<dbReference type="EMBL" id="JAAEDK010000042">
    <property type="protein sequence ID" value="MBR0661004.1"/>
    <property type="molecule type" value="Genomic_DNA"/>
</dbReference>
<dbReference type="Proteomes" id="UP000746741">
    <property type="component" value="Unassembled WGS sequence"/>
</dbReference>
<evidence type="ECO:0000259" key="5">
    <source>
        <dbReference type="PROSITE" id="PS50043"/>
    </source>
</evidence>
<evidence type="ECO:0000313" key="7">
    <source>
        <dbReference type="EMBL" id="MBR0661004.1"/>
    </source>
</evidence>
<feature type="modified residue" description="4-aspartylphosphate" evidence="4">
    <location>
        <position position="54"/>
    </location>
</feature>
<dbReference type="PROSITE" id="PS50043">
    <property type="entry name" value="HTH_LUXR_2"/>
    <property type="match status" value="1"/>
</dbReference>
<reference evidence="7" key="3">
    <citation type="journal article" date="2021" name="Syst. Appl. Microbiol.">
        <title>Roseomonas hellenica sp. nov., isolated from roots of wild-growing Alkanna tinctoria.</title>
        <authorList>
            <person name="Rat A."/>
            <person name="Naranjo H.D."/>
            <person name="Lebbe L."/>
            <person name="Cnockaert M."/>
            <person name="Krigas N."/>
            <person name="Grigoriadou K."/>
            <person name="Maloupa E."/>
            <person name="Willems A."/>
        </authorList>
    </citation>
    <scope>NUCLEOTIDE SEQUENCE</scope>
    <source>
        <strain evidence="7">LMG 31161</strain>
    </source>
</reference>
<dbReference type="AlphaFoldDB" id="A0A9X9WKZ4"/>
<reference evidence="7" key="1">
    <citation type="submission" date="2020-01" db="EMBL/GenBank/DDBJ databases">
        <authorList>
            <person name="Rat A."/>
        </authorList>
    </citation>
    <scope>NUCLEOTIDE SEQUENCE</scope>
    <source>
        <strain evidence="7">LMG 31161</strain>
    </source>
</reference>
<keyword evidence="2" id="KW-0238">DNA-binding</keyword>
<dbReference type="SUPFAM" id="SSF46894">
    <property type="entry name" value="C-terminal effector domain of the bipartite response regulators"/>
    <property type="match status" value="1"/>
</dbReference>
<comment type="caution">
    <text evidence="7">The sequence shown here is derived from an EMBL/GenBank/DDBJ whole genome shotgun (WGS) entry which is preliminary data.</text>
</comment>
<evidence type="ECO:0000256" key="2">
    <source>
        <dbReference type="ARBA" id="ARBA00023125"/>
    </source>
</evidence>
<dbReference type="GO" id="GO:0006355">
    <property type="term" value="P:regulation of DNA-templated transcription"/>
    <property type="evidence" value="ECO:0007669"/>
    <property type="project" value="InterPro"/>
</dbReference>
<dbReference type="InterPro" id="IPR000792">
    <property type="entry name" value="Tscrpt_reg_LuxR_C"/>
</dbReference>
<dbReference type="PANTHER" id="PTHR44688">
    <property type="entry name" value="DNA-BINDING TRANSCRIPTIONAL ACTIVATOR DEVR_DOSR"/>
    <property type="match status" value="1"/>
</dbReference>
<dbReference type="SUPFAM" id="SSF52172">
    <property type="entry name" value="CheY-like"/>
    <property type="match status" value="1"/>
</dbReference>
<dbReference type="EMBL" id="JAAVUP010000008">
    <property type="protein sequence ID" value="NKE19205.1"/>
    <property type="molecule type" value="Genomic_DNA"/>
</dbReference>
<dbReference type="RefSeq" id="WP_168043113.1">
    <property type="nucleotide sequence ID" value="NZ_JAAEDK010000042.1"/>
</dbReference>
<dbReference type="Proteomes" id="UP001138708">
    <property type="component" value="Unassembled WGS sequence"/>
</dbReference>
<feature type="domain" description="HTH luxR-type" evidence="5">
    <location>
        <begin position="135"/>
        <end position="200"/>
    </location>
</feature>
<evidence type="ECO:0000313" key="8">
    <source>
        <dbReference type="EMBL" id="NKE19205.1"/>
    </source>
</evidence>
<dbReference type="InterPro" id="IPR001789">
    <property type="entry name" value="Sig_transdc_resp-reg_receiver"/>
</dbReference>
<dbReference type="Gene3D" id="1.10.10.10">
    <property type="entry name" value="Winged helix-like DNA-binding domain superfamily/Winged helix DNA-binding domain"/>
    <property type="match status" value="1"/>
</dbReference>
<dbReference type="InterPro" id="IPR016032">
    <property type="entry name" value="Sig_transdc_resp-reg_C-effctor"/>
</dbReference>